<proteinExistence type="predicted"/>
<protein>
    <submittedName>
        <fullName evidence="1">Uncharacterized protein</fullName>
    </submittedName>
</protein>
<dbReference type="Proteomes" id="UP000176864">
    <property type="component" value="Unassembled WGS sequence"/>
</dbReference>
<accession>A0A1F5NK12</accession>
<reference evidence="1 2" key="1">
    <citation type="journal article" date="2016" name="Nat. Commun.">
        <title>Thousands of microbial genomes shed light on interconnected biogeochemical processes in an aquifer system.</title>
        <authorList>
            <person name="Anantharaman K."/>
            <person name="Brown C.T."/>
            <person name="Hug L.A."/>
            <person name="Sharon I."/>
            <person name="Castelle C.J."/>
            <person name="Probst A.J."/>
            <person name="Thomas B.C."/>
            <person name="Singh A."/>
            <person name="Wilkins M.J."/>
            <person name="Karaoz U."/>
            <person name="Brodie E.L."/>
            <person name="Williams K.H."/>
            <person name="Hubbard S.S."/>
            <person name="Banfield J.F."/>
        </authorList>
    </citation>
    <scope>NUCLEOTIDE SEQUENCE [LARGE SCALE GENOMIC DNA]</scope>
</reference>
<dbReference type="EMBL" id="MFEK01000016">
    <property type="protein sequence ID" value="OGE77740.1"/>
    <property type="molecule type" value="Genomic_DNA"/>
</dbReference>
<dbReference type="STRING" id="1817824.A2751_01630"/>
<gene>
    <name evidence="1" type="ORF">A2751_01630</name>
</gene>
<comment type="caution">
    <text evidence="1">The sequence shown here is derived from an EMBL/GenBank/DDBJ whole genome shotgun (WGS) entry which is preliminary data.</text>
</comment>
<name>A0A1F5NK12_9BACT</name>
<evidence type="ECO:0000313" key="1">
    <source>
        <dbReference type="EMBL" id="OGE77740.1"/>
    </source>
</evidence>
<organism evidence="1 2">
    <name type="scientific">Candidatus Doudnabacteria bacterium RIFCSPHIGHO2_01_FULL_46_14</name>
    <dbReference type="NCBI Taxonomy" id="1817824"/>
    <lineage>
        <taxon>Bacteria</taxon>
        <taxon>Candidatus Doudnaibacteriota</taxon>
    </lineage>
</organism>
<evidence type="ECO:0000313" key="2">
    <source>
        <dbReference type="Proteomes" id="UP000176864"/>
    </source>
</evidence>
<sequence length="348" mass="35008">MRKTIAFVRQNLLGQVIASLLFLLLAFTIAKAVTTLNLNIATDGTLSVTGATSLSADLYSTDGALFNVSSTTAFLLQNGSGTNIFAFDTTSSGSGFTLTATTSITTGGSGSRGLLITGAASQAQNLLQINNSSNAFLSGFTGAGGLLMNISSTTAFILQNAGTNHFVIDSSGATASTTQRGGLVVDTDTFVVNANENEIGIGTAVPYGALDIRGATASSTALVIGGDVDVYRSAANALTIDSALSVTGNLTLQNSEVIGNTTATNVFISGTSIGIATTTASTTAGSLWVAAPAGVSTTTVQIGGNRAGETGSATPGSCIQMWRENVAYKVYIDTAGTGLKVIAGTCRD</sequence>
<dbReference type="AlphaFoldDB" id="A0A1F5NK12"/>